<dbReference type="EMBL" id="MT898330">
    <property type="protein sequence ID" value="QOS26737.1"/>
    <property type="molecule type" value="Genomic_DNA"/>
</dbReference>
<dbReference type="EMBL" id="MT898221">
    <property type="protein sequence ID" value="QOS22692.1"/>
    <property type="molecule type" value="Genomic_DNA"/>
</dbReference>
<evidence type="ECO:0000313" key="13">
    <source>
        <dbReference type="EMBL" id="QOS25240.1"/>
    </source>
</evidence>
<feature type="transmembrane region" description="Helical" evidence="6">
    <location>
        <begin position="241"/>
        <end position="264"/>
    </location>
</feature>
<evidence type="ECO:0008006" key="17">
    <source>
        <dbReference type="Google" id="ProtNLM"/>
    </source>
</evidence>
<keyword evidence="2" id="KW-1003">Cell membrane</keyword>
<dbReference type="PANTHER" id="PTHR30250">
    <property type="entry name" value="PST FAMILY PREDICTED COLANIC ACID TRANSPORTER"/>
    <property type="match status" value="1"/>
</dbReference>
<feature type="transmembrane region" description="Helical" evidence="6">
    <location>
        <begin position="276"/>
        <end position="299"/>
    </location>
</feature>
<keyword evidence="4 6" id="KW-1133">Transmembrane helix</keyword>
<evidence type="ECO:0000313" key="8">
    <source>
        <dbReference type="EMBL" id="QOS15697.1"/>
    </source>
</evidence>
<feature type="transmembrane region" description="Helical" evidence="6">
    <location>
        <begin position="110"/>
        <end position="131"/>
    </location>
</feature>
<reference evidence="10" key="1">
    <citation type="submission" date="2020-08" db="EMBL/GenBank/DDBJ databases">
        <title>Genetic structure, function and evolution of capsule biosynthesis loci in Vibrio parahaemolyticus.</title>
        <authorList>
            <person name="Li L."/>
            <person name="Bian S."/>
        </authorList>
    </citation>
    <scope>NUCLEOTIDE SEQUENCE</scope>
    <source>
        <strain evidence="8">VP247</strain>
        <strain evidence="13">VP249</strain>
        <strain evidence="12">VP250</strain>
        <strain evidence="10">VP251</strain>
        <strain evidence="16">VP255</strain>
        <strain evidence="7">VP259</strain>
        <strain evidence="9">VP266</strain>
        <strain evidence="14">VP268</strain>
        <strain evidence="15">VP378</strain>
        <strain evidence="11">VP397</strain>
    </source>
</reference>
<evidence type="ECO:0000313" key="7">
    <source>
        <dbReference type="EMBL" id="QOS15218.1"/>
    </source>
</evidence>
<dbReference type="InterPro" id="IPR002797">
    <property type="entry name" value="Polysacc_synth"/>
</dbReference>
<dbReference type="PANTHER" id="PTHR30250:SF11">
    <property type="entry name" value="O-ANTIGEN TRANSPORTER-RELATED"/>
    <property type="match status" value="1"/>
</dbReference>
<dbReference type="EMBL" id="MT898082">
    <property type="protein sequence ID" value="QOS17579.1"/>
    <property type="molecule type" value="Genomic_DNA"/>
</dbReference>
<protein>
    <recommendedName>
        <fullName evidence="17">Polysaccharide biosynthesis protein</fullName>
    </recommendedName>
</protein>
<feature type="transmembrane region" description="Helical" evidence="6">
    <location>
        <begin position="376"/>
        <end position="396"/>
    </location>
</feature>
<evidence type="ECO:0000313" key="9">
    <source>
        <dbReference type="EMBL" id="QOS17579.1"/>
    </source>
</evidence>
<keyword evidence="3 6" id="KW-0812">Transmembrane</keyword>
<feature type="transmembrane region" description="Helical" evidence="6">
    <location>
        <begin position="319"/>
        <end position="337"/>
    </location>
</feature>
<evidence type="ECO:0000313" key="15">
    <source>
        <dbReference type="EMBL" id="QOS29342.1"/>
    </source>
</evidence>
<dbReference type="EMBL" id="MT898290">
    <property type="protein sequence ID" value="QOS25240.1"/>
    <property type="molecule type" value="Genomic_DNA"/>
</dbReference>
<comment type="subcellular location">
    <subcellularLocation>
        <location evidence="1">Cell membrane</location>
        <topology evidence="1">Multi-pass membrane protein</topology>
    </subcellularLocation>
</comment>
<dbReference type="AlphaFoldDB" id="A0A7M1W2C5"/>
<evidence type="ECO:0000256" key="5">
    <source>
        <dbReference type="ARBA" id="ARBA00023136"/>
    </source>
</evidence>
<proteinExistence type="predicted"/>
<name>A0A7M1W2C5_VIBPH</name>
<evidence type="ECO:0000313" key="14">
    <source>
        <dbReference type="EMBL" id="QOS26737.1"/>
    </source>
</evidence>
<dbReference type="InterPro" id="IPR050833">
    <property type="entry name" value="Poly_Biosynth_Transport"/>
</dbReference>
<evidence type="ECO:0000256" key="4">
    <source>
        <dbReference type="ARBA" id="ARBA00022989"/>
    </source>
</evidence>
<gene>
    <name evidence="8" type="ORF">VP247_00012</name>
    <name evidence="13" type="ORF">VP249_00012</name>
    <name evidence="12" type="ORF">VP250_00012</name>
    <name evidence="10" type="ORF">VP251_00012</name>
    <name evidence="16" type="ORF">VP255_00012</name>
    <name evidence="7" type="ORF">VP259_00012</name>
    <name evidence="9" type="ORF">VP266_00012</name>
    <name evidence="14" type="ORF">VP268_00012</name>
    <name evidence="15" type="ORF">VP378_00012</name>
    <name evidence="11" type="ORF">VP397_00012</name>
</gene>
<keyword evidence="5 6" id="KW-0472">Membrane</keyword>
<dbReference type="EMBL" id="MT898397">
    <property type="protein sequence ID" value="QOS29342.1"/>
    <property type="molecule type" value="Genomic_DNA"/>
</dbReference>
<evidence type="ECO:0000313" key="16">
    <source>
        <dbReference type="EMBL" id="QOS29799.1"/>
    </source>
</evidence>
<evidence type="ECO:0000313" key="11">
    <source>
        <dbReference type="EMBL" id="QOS21434.1"/>
    </source>
</evidence>
<evidence type="ECO:0000256" key="3">
    <source>
        <dbReference type="ARBA" id="ARBA00022692"/>
    </source>
</evidence>
<dbReference type="GO" id="GO:0005886">
    <property type="term" value="C:plasma membrane"/>
    <property type="evidence" value="ECO:0007669"/>
    <property type="project" value="UniProtKB-SubCell"/>
</dbReference>
<dbReference type="EMBL" id="MT898031">
    <property type="protein sequence ID" value="QOS15697.1"/>
    <property type="molecule type" value="Genomic_DNA"/>
</dbReference>
<evidence type="ECO:0000256" key="2">
    <source>
        <dbReference type="ARBA" id="ARBA00022475"/>
    </source>
</evidence>
<evidence type="ECO:0000313" key="12">
    <source>
        <dbReference type="EMBL" id="QOS22692.1"/>
    </source>
</evidence>
<dbReference type="RefSeq" id="WP_029797882.1">
    <property type="nucleotide sequence ID" value="NZ_JAKNOD010000007.1"/>
</dbReference>
<organism evidence="10">
    <name type="scientific">Vibrio parahaemolyticus</name>
    <dbReference type="NCBI Taxonomy" id="670"/>
    <lineage>
        <taxon>Bacteria</taxon>
        <taxon>Pseudomonadati</taxon>
        <taxon>Pseudomonadota</taxon>
        <taxon>Gammaproteobacteria</taxon>
        <taxon>Vibrionales</taxon>
        <taxon>Vibrionaceae</taxon>
        <taxon>Vibrio</taxon>
    </lineage>
</organism>
<evidence type="ECO:0000313" key="10">
    <source>
        <dbReference type="EMBL" id="QOS21173.1"/>
    </source>
</evidence>
<feature type="transmembrane region" description="Helical" evidence="6">
    <location>
        <begin position="210"/>
        <end position="229"/>
    </location>
</feature>
<dbReference type="Pfam" id="PF01943">
    <property type="entry name" value="Polysacc_synt"/>
    <property type="match status" value="1"/>
</dbReference>
<dbReference type="EMBL" id="MT898187">
    <property type="protein sequence ID" value="QOS21434.1"/>
    <property type="molecule type" value="Genomic_DNA"/>
</dbReference>
<evidence type="ECO:0000256" key="6">
    <source>
        <dbReference type="SAM" id="Phobius"/>
    </source>
</evidence>
<feature type="transmembrane region" description="Helical" evidence="6">
    <location>
        <begin position="157"/>
        <end position="183"/>
    </location>
</feature>
<sequence length="422" mass="48668">MKSHLNNTVWLMFDKFFVLFGGLIAYILVSKHLGPEELGKLTFAVAISSFGVTLSQWGANHTIYNISVLNKGKALKYIESTNLIRCVIYIIFWIVSSLFLFFSDNYENDALIISLVILVHVFLSLDIYQFYYNGTVDSKINATSNLISRTISTVLRLVFVLFSLKSIWFVIPYLVNNFLLYFFRRRKMPPINKVYIIKNYRYKFFKDGKYFLLGGMLTILYTKINEIILADVAGFQFSGQFSVATTLGFAFTFVPVAIGTSYLSKALIIKNESDQVHAFSIVNTLMVVSYVPLIILAYFFGDKLVSLLLGDEYLDISKYIWLMTITGLFSSLSVINNRIIGNYTNGSKYLFYKILWCSLMSVPISYFFVTRYGMEGAVYSLFIIEFFNLSFSNYLFKSKVMFKIHFGSFFVTPKKMYHFIRS</sequence>
<feature type="transmembrane region" description="Helical" evidence="6">
    <location>
        <begin position="349"/>
        <end position="370"/>
    </location>
</feature>
<dbReference type="EMBL" id="MT898018">
    <property type="protein sequence ID" value="QOS15218.1"/>
    <property type="molecule type" value="Genomic_DNA"/>
</dbReference>
<feature type="transmembrane region" description="Helical" evidence="6">
    <location>
        <begin position="82"/>
        <end position="103"/>
    </location>
</feature>
<dbReference type="EMBL" id="MT898180">
    <property type="protein sequence ID" value="QOS21173.1"/>
    <property type="molecule type" value="Genomic_DNA"/>
</dbReference>
<feature type="transmembrane region" description="Helical" evidence="6">
    <location>
        <begin position="12"/>
        <end position="29"/>
    </location>
</feature>
<evidence type="ECO:0000256" key="1">
    <source>
        <dbReference type="ARBA" id="ARBA00004651"/>
    </source>
</evidence>
<accession>A0A7M1W2C5</accession>
<dbReference type="EMBL" id="MT898410">
    <property type="protein sequence ID" value="QOS29799.1"/>
    <property type="molecule type" value="Genomic_DNA"/>
</dbReference>